<keyword evidence="4" id="KW-1003">Cell membrane</keyword>
<comment type="subcellular location">
    <subcellularLocation>
        <location evidence="1">Cell inner membrane</location>
    </subcellularLocation>
</comment>
<dbReference type="NCBIfam" id="TIGR01713">
    <property type="entry name" value="typeII_sec_gspC"/>
    <property type="match status" value="1"/>
</dbReference>
<reference evidence="14" key="1">
    <citation type="journal article" date="2019" name="Int. J. Syst. Evol. Microbiol.">
        <title>The Global Catalogue of Microorganisms (GCM) 10K type strain sequencing project: providing services to taxonomists for standard genome sequencing and annotation.</title>
        <authorList>
            <consortium name="The Broad Institute Genomics Platform"/>
            <consortium name="The Broad Institute Genome Sequencing Center for Infectious Disease"/>
            <person name="Wu L."/>
            <person name="Ma J."/>
        </authorList>
    </citation>
    <scope>NUCLEOTIDE SEQUENCE [LARGE SCALE GENOMIC DNA]</scope>
    <source>
        <strain evidence="14">KCTC 52473</strain>
    </source>
</reference>
<sequence length="310" mass="34420">MNAQFLTPIQQFYQRHDTKLVFIIVLLLSVYLLMWAAKLTWALLPVDNASEIASQPAPTNNAPNIGSQPSKTNLQKLLSLNLFGDPSSIPKEEVQQVTEAPETKLNLVLSGVVASSNPEEGVAVIAYRNTQQTYGIGDKIEGTNVTLVEIFSDRVIIKNRLTRETLMMEGVDFDEANRQRSRQATNTDNQENANVGPQPAREVSRQEAEEIRQQVFQNPDSFADFIRLTPERNELGIIGYKVAPGKRPAFFNSVGLKNGDVLTELNGRDLSNPQQALEALSILREAEELDLVLLRGGEPISLSIEIPRDI</sequence>
<evidence type="ECO:0000256" key="9">
    <source>
        <dbReference type="ARBA" id="ARBA00023136"/>
    </source>
</evidence>
<evidence type="ECO:0000256" key="3">
    <source>
        <dbReference type="ARBA" id="ARBA00022448"/>
    </source>
</evidence>
<evidence type="ECO:0000313" key="13">
    <source>
        <dbReference type="EMBL" id="MFC3122641.1"/>
    </source>
</evidence>
<proteinExistence type="inferred from homology"/>
<name>A0ABV7FTC5_9ALTE</name>
<dbReference type="InterPro" id="IPR036034">
    <property type="entry name" value="PDZ_sf"/>
</dbReference>
<dbReference type="InterPro" id="IPR001639">
    <property type="entry name" value="T2SS_protein-GspC"/>
</dbReference>
<evidence type="ECO:0000256" key="2">
    <source>
        <dbReference type="ARBA" id="ARBA00007986"/>
    </source>
</evidence>
<comment type="caution">
    <text evidence="13">The sequence shown here is derived from an EMBL/GenBank/DDBJ whole genome shotgun (WGS) entry which is preliminary data.</text>
</comment>
<dbReference type="InterPro" id="IPR024961">
    <property type="entry name" value="T2SS_GspC_N"/>
</dbReference>
<keyword evidence="3" id="KW-0813">Transport</keyword>
<comment type="similarity">
    <text evidence="2">Belongs to the GSP C family.</text>
</comment>
<feature type="region of interest" description="Disordered" evidence="10">
    <location>
        <begin position="172"/>
        <end position="210"/>
    </location>
</feature>
<dbReference type="SUPFAM" id="SSF50156">
    <property type="entry name" value="PDZ domain-like"/>
    <property type="match status" value="1"/>
</dbReference>
<feature type="transmembrane region" description="Helical" evidence="11">
    <location>
        <begin position="20"/>
        <end position="44"/>
    </location>
</feature>
<organism evidence="13 14">
    <name type="scientific">Agaribacter flavus</name>
    <dbReference type="NCBI Taxonomy" id="1902781"/>
    <lineage>
        <taxon>Bacteria</taxon>
        <taxon>Pseudomonadati</taxon>
        <taxon>Pseudomonadota</taxon>
        <taxon>Gammaproteobacteria</taxon>
        <taxon>Alteromonadales</taxon>
        <taxon>Alteromonadaceae</taxon>
        <taxon>Agaribacter</taxon>
    </lineage>
</organism>
<evidence type="ECO:0000256" key="5">
    <source>
        <dbReference type="ARBA" id="ARBA00022519"/>
    </source>
</evidence>
<evidence type="ECO:0000256" key="7">
    <source>
        <dbReference type="ARBA" id="ARBA00022927"/>
    </source>
</evidence>
<protein>
    <submittedName>
        <fullName evidence="13">Type II secretion system protein GspC</fullName>
    </submittedName>
</protein>
<evidence type="ECO:0000313" key="14">
    <source>
        <dbReference type="Proteomes" id="UP001595478"/>
    </source>
</evidence>
<keyword evidence="14" id="KW-1185">Reference proteome</keyword>
<keyword evidence="9 11" id="KW-0472">Membrane</keyword>
<evidence type="ECO:0000256" key="8">
    <source>
        <dbReference type="ARBA" id="ARBA00022989"/>
    </source>
</evidence>
<keyword evidence="7" id="KW-0653">Protein transport</keyword>
<accession>A0ABV7FTC5</accession>
<gene>
    <name evidence="13" type="primary">gspC</name>
    <name evidence="13" type="ORF">ACFOHL_13530</name>
</gene>
<keyword evidence="6 11" id="KW-0812">Transmembrane</keyword>
<keyword evidence="5" id="KW-0997">Cell inner membrane</keyword>
<feature type="domain" description="Type II secretion system protein GspC N-terminal" evidence="12">
    <location>
        <begin position="26"/>
        <end position="168"/>
    </location>
</feature>
<dbReference type="EMBL" id="JBHRSW010000029">
    <property type="protein sequence ID" value="MFC3122641.1"/>
    <property type="molecule type" value="Genomic_DNA"/>
</dbReference>
<dbReference type="Proteomes" id="UP001595478">
    <property type="component" value="Unassembled WGS sequence"/>
</dbReference>
<dbReference type="Gene3D" id="2.30.42.10">
    <property type="match status" value="1"/>
</dbReference>
<dbReference type="Pfam" id="PF11356">
    <property type="entry name" value="T2SSC"/>
    <property type="match status" value="1"/>
</dbReference>
<dbReference type="RefSeq" id="WP_376920932.1">
    <property type="nucleotide sequence ID" value="NZ_JBHRSW010000029.1"/>
</dbReference>
<evidence type="ECO:0000256" key="4">
    <source>
        <dbReference type="ARBA" id="ARBA00022475"/>
    </source>
</evidence>
<evidence type="ECO:0000256" key="10">
    <source>
        <dbReference type="SAM" id="MobiDB-lite"/>
    </source>
</evidence>
<evidence type="ECO:0000256" key="6">
    <source>
        <dbReference type="ARBA" id="ARBA00022692"/>
    </source>
</evidence>
<feature type="compositionally biased region" description="Polar residues" evidence="10">
    <location>
        <begin position="182"/>
        <end position="195"/>
    </location>
</feature>
<evidence type="ECO:0000256" key="1">
    <source>
        <dbReference type="ARBA" id="ARBA00004533"/>
    </source>
</evidence>
<dbReference type="Gene3D" id="2.30.30.830">
    <property type="match status" value="1"/>
</dbReference>
<keyword evidence="8 11" id="KW-1133">Transmembrane helix</keyword>
<evidence type="ECO:0000256" key="11">
    <source>
        <dbReference type="SAM" id="Phobius"/>
    </source>
</evidence>
<evidence type="ECO:0000259" key="12">
    <source>
        <dbReference type="Pfam" id="PF11356"/>
    </source>
</evidence>